<dbReference type="PANTHER" id="PTHR48207:SF3">
    <property type="entry name" value="SUCCINATE--HYDROXYMETHYLGLUTARATE COA-TRANSFERASE"/>
    <property type="match status" value="1"/>
</dbReference>
<dbReference type="Proteomes" id="UP000294114">
    <property type="component" value="Unassembled WGS sequence"/>
</dbReference>
<dbReference type="PANTHER" id="PTHR48207">
    <property type="entry name" value="SUCCINATE--HYDROXYMETHYLGLUTARATE COA-TRANSFERASE"/>
    <property type="match status" value="1"/>
</dbReference>
<evidence type="ECO:0000256" key="1">
    <source>
        <dbReference type="ARBA" id="ARBA00022679"/>
    </source>
</evidence>
<keyword evidence="4" id="KW-1185">Reference proteome</keyword>
<organism evidence="3 4">
    <name type="scientific">Micromonospora kangleipakensis</name>
    <dbReference type="NCBI Taxonomy" id="1077942"/>
    <lineage>
        <taxon>Bacteria</taxon>
        <taxon>Bacillati</taxon>
        <taxon>Actinomycetota</taxon>
        <taxon>Actinomycetes</taxon>
        <taxon>Micromonosporales</taxon>
        <taxon>Micromonosporaceae</taxon>
        <taxon>Micromonospora</taxon>
    </lineage>
</organism>
<dbReference type="InterPro" id="IPR003673">
    <property type="entry name" value="CoA-Trfase_fam_III"/>
</dbReference>
<dbReference type="SUPFAM" id="SSF89796">
    <property type="entry name" value="CoA-transferase family III (CaiB/BaiF)"/>
    <property type="match status" value="1"/>
</dbReference>
<dbReference type="Gene3D" id="3.30.1540.10">
    <property type="entry name" value="formyl-coa transferase, domain 3"/>
    <property type="match status" value="1"/>
</dbReference>
<dbReference type="Gene3D" id="3.40.50.10540">
    <property type="entry name" value="Crotonobetainyl-coa:carnitine coa-transferase, domain 1"/>
    <property type="match status" value="1"/>
</dbReference>
<dbReference type="RefSeq" id="WP_130334605.1">
    <property type="nucleotide sequence ID" value="NZ_SHLD01000001.1"/>
</dbReference>
<dbReference type="InterPro" id="IPR044855">
    <property type="entry name" value="CoA-Trfase_III_dom3_sf"/>
</dbReference>
<dbReference type="EMBL" id="SHLD01000001">
    <property type="protein sequence ID" value="RZU74957.1"/>
    <property type="molecule type" value="Genomic_DNA"/>
</dbReference>
<dbReference type="AlphaFoldDB" id="A0A4Q8BAY6"/>
<accession>A0A4Q8BAY6</accession>
<dbReference type="InterPro" id="IPR023606">
    <property type="entry name" value="CoA-Trfase_III_dom_1_sf"/>
</dbReference>
<dbReference type="OrthoDB" id="9797653at2"/>
<protein>
    <submittedName>
        <fullName evidence="3">Crotonobetainyl-CoA:carnitine CoA-transferase CaiB-like acyl-CoA transferase</fullName>
    </submittedName>
</protein>
<gene>
    <name evidence="3" type="ORF">EV384_3461</name>
</gene>
<evidence type="ECO:0000313" key="4">
    <source>
        <dbReference type="Proteomes" id="UP000294114"/>
    </source>
</evidence>
<evidence type="ECO:0000256" key="2">
    <source>
        <dbReference type="SAM" id="MobiDB-lite"/>
    </source>
</evidence>
<keyword evidence="1 3" id="KW-0808">Transferase</keyword>
<sequence>MTGGPLTGVRVVDLTHALAGPYTTMLLADLGADVLKVEPPRGDMARTAGPVPPGSDPAAYGGYFQSVNRGKRSVVLDLKTAEGAAALRALAADADVLVENFTNGVMERLGLSYESLSATNPRLVYAAVRGFGDTRSGESPYLAWPAFDLVVQAMAGIMSITGTEDGTPIKVGPGIGDIYPGTMLALGISAALYEAQRSGRGQFVDIAMYDAVLALCERIVYQHSYTAAVPRPEGNRHPLLSPFDILPAADGWVAVAAPSDARWRKLCELIDRPDLANDPALATNQQRVARRDEIFDALAAWSRRRSKAEILDRLGGHVPVGAVRDAAEIAADPHVTAREMLVELDHPGTGRTFAVAGQPLKFSRTPARPKHRAPLLDEHGPMVRAELTTDDMPAAEEAGVCPGQRRPTEPADSPHGG</sequence>
<proteinExistence type="predicted"/>
<feature type="region of interest" description="Disordered" evidence="2">
    <location>
        <begin position="364"/>
        <end position="417"/>
    </location>
</feature>
<evidence type="ECO:0000313" key="3">
    <source>
        <dbReference type="EMBL" id="RZU74957.1"/>
    </source>
</evidence>
<comment type="caution">
    <text evidence="3">The sequence shown here is derived from an EMBL/GenBank/DDBJ whole genome shotgun (WGS) entry which is preliminary data.</text>
</comment>
<reference evidence="3 4" key="1">
    <citation type="submission" date="2019-02" db="EMBL/GenBank/DDBJ databases">
        <title>Sequencing the genomes of 1000 actinobacteria strains.</title>
        <authorList>
            <person name="Klenk H.-P."/>
        </authorList>
    </citation>
    <scope>NUCLEOTIDE SEQUENCE [LARGE SCALE GENOMIC DNA]</scope>
    <source>
        <strain evidence="3 4">DSM 45612</strain>
    </source>
</reference>
<dbReference type="GO" id="GO:0008410">
    <property type="term" value="F:CoA-transferase activity"/>
    <property type="evidence" value="ECO:0007669"/>
    <property type="project" value="TreeGrafter"/>
</dbReference>
<dbReference type="InterPro" id="IPR050483">
    <property type="entry name" value="CoA-transferase_III_domain"/>
</dbReference>
<name>A0A4Q8BAY6_9ACTN</name>
<dbReference type="Pfam" id="PF02515">
    <property type="entry name" value="CoA_transf_3"/>
    <property type="match status" value="1"/>
</dbReference>